<proteinExistence type="predicted"/>
<protein>
    <submittedName>
        <fullName evidence="1">Uncharacterized protein</fullName>
    </submittedName>
</protein>
<dbReference type="AlphaFoldDB" id="A0A1E5W511"/>
<organism evidence="1 2">
    <name type="scientific">Dichanthelium oligosanthes</name>
    <dbReference type="NCBI Taxonomy" id="888268"/>
    <lineage>
        <taxon>Eukaryota</taxon>
        <taxon>Viridiplantae</taxon>
        <taxon>Streptophyta</taxon>
        <taxon>Embryophyta</taxon>
        <taxon>Tracheophyta</taxon>
        <taxon>Spermatophyta</taxon>
        <taxon>Magnoliopsida</taxon>
        <taxon>Liliopsida</taxon>
        <taxon>Poales</taxon>
        <taxon>Poaceae</taxon>
        <taxon>PACMAD clade</taxon>
        <taxon>Panicoideae</taxon>
        <taxon>Panicodae</taxon>
        <taxon>Paniceae</taxon>
        <taxon>Dichantheliinae</taxon>
        <taxon>Dichanthelium</taxon>
    </lineage>
</organism>
<accession>A0A1E5W511</accession>
<keyword evidence="2" id="KW-1185">Reference proteome</keyword>
<dbReference type="EMBL" id="LWDX02020982">
    <property type="protein sequence ID" value="OEL32496.1"/>
    <property type="molecule type" value="Genomic_DNA"/>
</dbReference>
<sequence length="70" mass="7967">MSTSSSIRCWHTCSCRRWWWPRLATTSGCRSLARTSSAARSTWRGVVLIPRVPCAVCQHAHLHGQSVWQD</sequence>
<reference evidence="1 2" key="1">
    <citation type="submission" date="2016-09" db="EMBL/GenBank/DDBJ databases">
        <title>The draft genome of Dichanthelium oligosanthes: A C3 panicoid grass species.</title>
        <authorList>
            <person name="Studer A.J."/>
            <person name="Schnable J.C."/>
            <person name="Brutnell T.P."/>
        </authorList>
    </citation>
    <scope>NUCLEOTIDE SEQUENCE [LARGE SCALE GENOMIC DNA]</scope>
    <source>
        <strain evidence="2">cv. Kellogg 1175</strain>
        <tissue evidence="1">Leaf</tissue>
    </source>
</reference>
<gene>
    <name evidence="1" type="ORF">BAE44_0006485</name>
</gene>
<name>A0A1E5W511_9POAL</name>
<evidence type="ECO:0000313" key="2">
    <source>
        <dbReference type="Proteomes" id="UP000095767"/>
    </source>
</evidence>
<comment type="caution">
    <text evidence="1">The sequence shown here is derived from an EMBL/GenBank/DDBJ whole genome shotgun (WGS) entry which is preliminary data.</text>
</comment>
<dbReference type="Proteomes" id="UP000095767">
    <property type="component" value="Unassembled WGS sequence"/>
</dbReference>
<evidence type="ECO:0000313" key="1">
    <source>
        <dbReference type="EMBL" id="OEL32496.1"/>
    </source>
</evidence>